<protein>
    <recommendedName>
        <fullName evidence="3">ABM domain-containing protein</fullName>
    </recommendedName>
</protein>
<dbReference type="SUPFAM" id="SSF54909">
    <property type="entry name" value="Dimeric alpha+beta barrel"/>
    <property type="match status" value="1"/>
</dbReference>
<reference evidence="1 2" key="1">
    <citation type="submission" date="2012-08" db="EMBL/GenBank/DDBJ databases">
        <title>Whole genome shotgun sequence of Gordonia rhizosphera NBRC 16068.</title>
        <authorList>
            <person name="Takarada H."/>
            <person name="Isaki S."/>
            <person name="Hosoyama A."/>
            <person name="Tsuchikane K."/>
            <person name="Katsumata H."/>
            <person name="Baba S."/>
            <person name="Ohji S."/>
            <person name="Yamazaki S."/>
            <person name="Fujita N."/>
        </authorList>
    </citation>
    <scope>NUCLEOTIDE SEQUENCE [LARGE SCALE GENOMIC DNA]</scope>
    <source>
        <strain evidence="1 2">NBRC 16068</strain>
    </source>
</reference>
<dbReference type="AlphaFoldDB" id="K6V441"/>
<dbReference type="STRING" id="1108045.GORHZ_118_00800"/>
<proteinExistence type="predicted"/>
<evidence type="ECO:0000313" key="1">
    <source>
        <dbReference type="EMBL" id="GAB90863.1"/>
    </source>
</evidence>
<dbReference type="EMBL" id="BAHC01000118">
    <property type="protein sequence ID" value="GAB90863.1"/>
    <property type="molecule type" value="Genomic_DNA"/>
</dbReference>
<dbReference type="RefSeq" id="WP_006333982.1">
    <property type="nucleotide sequence ID" value="NZ_BAHC01000118.1"/>
</dbReference>
<dbReference type="eggNOG" id="COG1359">
    <property type="taxonomic scope" value="Bacteria"/>
</dbReference>
<comment type="caution">
    <text evidence="1">The sequence shown here is derived from an EMBL/GenBank/DDBJ whole genome shotgun (WGS) entry which is preliminary data.</text>
</comment>
<sequence>MFARSTTVVAHPDRIDAGIRHVQNEVMPLLADMPGCLGTSMIVDRHSRRCIITSSWQTLDEMIATEEHLHAVRTRAADVLGGRPQVDEWEIAALHRNHRAHEGACLRATWFRVDPDKLDRAVDVFKLASLPALEDLHGFCSASLMIDRESGIAVSSVTYDSTHAMMQTRGEAGTIREAGTAEAGAEVLEVCEFELVLAHLHVPELV</sequence>
<organism evidence="1 2">
    <name type="scientific">Gordonia rhizosphera NBRC 16068</name>
    <dbReference type="NCBI Taxonomy" id="1108045"/>
    <lineage>
        <taxon>Bacteria</taxon>
        <taxon>Bacillati</taxon>
        <taxon>Actinomycetota</taxon>
        <taxon>Actinomycetes</taxon>
        <taxon>Mycobacteriales</taxon>
        <taxon>Gordoniaceae</taxon>
        <taxon>Gordonia</taxon>
    </lineage>
</organism>
<gene>
    <name evidence="1" type="ORF">GORHZ_118_00800</name>
</gene>
<evidence type="ECO:0000313" key="2">
    <source>
        <dbReference type="Proteomes" id="UP000008363"/>
    </source>
</evidence>
<accession>K6V441</accession>
<name>K6V441_9ACTN</name>
<dbReference type="OrthoDB" id="5182530at2"/>
<dbReference type="InterPro" id="IPR011008">
    <property type="entry name" value="Dimeric_a/b-barrel"/>
</dbReference>
<dbReference type="Proteomes" id="UP000008363">
    <property type="component" value="Unassembled WGS sequence"/>
</dbReference>
<evidence type="ECO:0008006" key="3">
    <source>
        <dbReference type="Google" id="ProtNLM"/>
    </source>
</evidence>
<keyword evidence="2" id="KW-1185">Reference proteome</keyword>